<organism evidence="8">
    <name type="scientific">Trieres chinensis</name>
    <name type="common">Marine centric diatom</name>
    <name type="synonym">Odontella sinensis</name>
    <dbReference type="NCBI Taxonomy" id="1514140"/>
    <lineage>
        <taxon>Eukaryota</taxon>
        <taxon>Sar</taxon>
        <taxon>Stramenopiles</taxon>
        <taxon>Ochrophyta</taxon>
        <taxon>Bacillariophyta</taxon>
        <taxon>Mediophyceae</taxon>
        <taxon>Biddulphiophycidae</taxon>
        <taxon>Eupodiscales</taxon>
        <taxon>Parodontellaceae</taxon>
        <taxon>Trieres</taxon>
    </lineage>
</organism>
<evidence type="ECO:0000259" key="7">
    <source>
        <dbReference type="Pfam" id="PF18295"/>
    </source>
</evidence>
<sequence length="589" mass="60792">MYRLRRTCPLALLALSRTYGVRAAKLAAFLTTDTGPFGARSISRGLLATVEPPRRTMTSLSATVRPPSTPVCSITFEGDDGAALGPDFASVLVGKKSTLRSIVDADDVVSTVGSALGFEVDRSYLSAALDSISGKSGSTSLLVPSGGGDKPLRRLSLCALPDEVSRNNHPLSVHAMSDLISKACPGKGDVRVAIAGASGPGGSTPVGPLASAVARAFPLYSRKTADPPKEGKEGGEKTLNVRVAFLDEEGGAVEDDESVRAAAAAAESVRLAARLVDTPPAELTTEAFADECAKVAKELGDSVTITVIAGDDLRERGYGGLYGVGQAAVCPPRMVIMEYNPAGDEEVPETVALVGKGIVYDTGGLSLKGKTGMPGMKGDMGGAAGMLGGFVAAVKLGAKQKIYLILCLAENAIGPNAFRNDDILTMYSGKTVEVNNCDAEGRLVLGDGVAHATKHFEGLDLVVDMATLTGAQLVATGKKHAGALANTAELEARAVAAGLRSGNLCFPLLYAPELLMPEFKSEVADMKNSVKDRGNAQSSCAGHFIEAHLDGNYKGGWLHLDMAGPSEASQRGTGYGVGLVLSLLNVPGF</sequence>
<feature type="domain" description="Cytosol aminopeptidase" evidence="6">
    <location>
        <begin position="271"/>
        <end position="579"/>
    </location>
</feature>
<comment type="similarity">
    <text evidence="1">Belongs to the peptidase M17 family.</text>
</comment>
<name>A0A7S1ZBT7_TRICV</name>
<protein>
    <recommendedName>
        <fullName evidence="9">Cytosol aminopeptidase domain-containing protein</fullName>
    </recommendedName>
</protein>
<dbReference type="GO" id="GO:0005737">
    <property type="term" value="C:cytoplasm"/>
    <property type="evidence" value="ECO:0007669"/>
    <property type="project" value="InterPro"/>
</dbReference>
<dbReference type="InterPro" id="IPR011356">
    <property type="entry name" value="Leucine_aapep/pepB"/>
</dbReference>
<reference evidence="8" key="1">
    <citation type="submission" date="2021-01" db="EMBL/GenBank/DDBJ databases">
        <authorList>
            <person name="Corre E."/>
            <person name="Pelletier E."/>
            <person name="Niang G."/>
            <person name="Scheremetjew M."/>
            <person name="Finn R."/>
            <person name="Kale V."/>
            <person name="Holt S."/>
            <person name="Cochrane G."/>
            <person name="Meng A."/>
            <person name="Brown T."/>
            <person name="Cohen L."/>
        </authorList>
    </citation>
    <scope>NUCLEOTIDE SEQUENCE</scope>
    <source>
        <strain evidence="8">Grunow 1884</strain>
    </source>
</reference>
<dbReference type="GO" id="GO:0030145">
    <property type="term" value="F:manganese ion binding"/>
    <property type="evidence" value="ECO:0007669"/>
    <property type="project" value="InterPro"/>
</dbReference>
<dbReference type="SUPFAM" id="SSF53187">
    <property type="entry name" value="Zn-dependent exopeptidases"/>
    <property type="match status" value="1"/>
</dbReference>
<dbReference type="GO" id="GO:0070006">
    <property type="term" value="F:metalloaminopeptidase activity"/>
    <property type="evidence" value="ECO:0007669"/>
    <property type="project" value="InterPro"/>
</dbReference>
<evidence type="ECO:0000256" key="4">
    <source>
        <dbReference type="ARBA" id="ARBA00022801"/>
    </source>
</evidence>
<feature type="signal peptide" evidence="5">
    <location>
        <begin position="1"/>
        <end position="23"/>
    </location>
</feature>
<evidence type="ECO:0000259" key="6">
    <source>
        <dbReference type="Pfam" id="PF00883"/>
    </source>
</evidence>
<evidence type="ECO:0000313" key="8">
    <source>
        <dbReference type="EMBL" id="CAD9333811.1"/>
    </source>
</evidence>
<dbReference type="PANTHER" id="PTHR11963:SF48">
    <property type="entry name" value="DIPEPTIDASE B, ISOFORM A"/>
    <property type="match status" value="1"/>
</dbReference>
<evidence type="ECO:0000256" key="1">
    <source>
        <dbReference type="ARBA" id="ARBA00009528"/>
    </source>
</evidence>
<dbReference type="InterPro" id="IPR041417">
    <property type="entry name" value="NPEPL1_N"/>
</dbReference>
<dbReference type="EMBL" id="HBGO01013051">
    <property type="protein sequence ID" value="CAD9333811.1"/>
    <property type="molecule type" value="Transcribed_RNA"/>
</dbReference>
<dbReference type="Pfam" id="PF18295">
    <property type="entry name" value="Pdase_M17_N2"/>
    <property type="match status" value="1"/>
</dbReference>
<dbReference type="PANTHER" id="PTHR11963">
    <property type="entry name" value="LEUCINE AMINOPEPTIDASE-RELATED"/>
    <property type="match status" value="1"/>
</dbReference>
<evidence type="ECO:0000256" key="2">
    <source>
        <dbReference type="ARBA" id="ARBA00022438"/>
    </source>
</evidence>
<dbReference type="Pfam" id="PF00883">
    <property type="entry name" value="Peptidase_M17"/>
    <property type="match status" value="1"/>
</dbReference>
<dbReference type="AlphaFoldDB" id="A0A7S1ZBT7"/>
<keyword evidence="2" id="KW-0031">Aminopeptidase</keyword>
<dbReference type="PRINTS" id="PR00481">
    <property type="entry name" value="LAMNOPPTDASE"/>
</dbReference>
<gene>
    <name evidence="8" type="ORF">OSIN01602_LOCUS7301</name>
</gene>
<keyword evidence="4" id="KW-0378">Hydrolase</keyword>
<evidence type="ECO:0008006" key="9">
    <source>
        <dbReference type="Google" id="ProtNLM"/>
    </source>
</evidence>
<dbReference type="InterPro" id="IPR000819">
    <property type="entry name" value="Peptidase_M17_C"/>
</dbReference>
<proteinExistence type="inferred from homology"/>
<dbReference type="CDD" id="cd00433">
    <property type="entry name" value="Peptidase_M17"/>
    <property type="match status" value="1"/>
</dbReference>
<dbReference type="Gene3D" id="3.40.630.10">
    <property type="entry name" value="Zn peptidases"/>
    <property type="match status" value="1"/>
</dbReference>
<feature type="chain" id="PRO_5030572011" description="Cytosol aminopeptidase domain-containing protein" evidence="5">
    <location>
        <begin position="24"/>
        <end position="589"/>
    </location>
</feature>
<accession>A0A7S1ZBT7</accession>
<dbReference type="GO" id="GO:0006508">
    <property type="term" value="P:proteolysis"/>
    <property type="evidence" value="ECO:0007669"/>
    <property type="project" value="UniProtKB-KW"/>
</dbReference>
<keyword evidence="3" id="KW-0645">Protease</keyword>
<evidence type="ECO:0000256" key="5">
    <source>
        <dbReference type="SAM" id="SignalP"/>
    </source>
</evidence>
<evidence type="ECO:0000256" key="3">
    <source>
        <dbReference type="ARBA" id="ARBA00022670"/>
    </source>
</evidence>
<dbReference type="Gene3D" id="3.40.50.10590">
    <property type="entry name" value="Zn-dependent exopeptidases"/>
    <property type="match status" value="1"/>
</dbReference>
<keyword evidence="5" id="KW-0732">Signal</keyword>
<feature type="domain" description="Probable aminopeptidase NPEPL1 N-terminal" evidence="7">
    <location>
        <begin position="124"/>
        <end position="224"/>
    </location>
</feature>